<proteinExistence type="predicted"/>
<sequence>MLQTQLGSRSFSPDLSSPTTTPAHRFNRRLLGLAPEIASLQNPLTDIAHLCKWPMPARHRLLRSTLLCFLHRRFINHFCPTESTNSYAVLPATDGVSAATAYRHSEMSPHHAYVAIPTTVIC</sequence>
<dbReference type="Proteomes" id="UP000821845">
    <property type="component" value="Chromosome 5"/>
</dbReference>
<accession>A0ACB7S4B4</accession>
<protein>
    <submittedName>
        <fullName evidence="1">Uncharacterized protein</fullName>
    </submittedName>
</protein>
<keyword evidence="2" id="KW-1185">Reference proteome</keyword>
<dbReference type="EMBL" id="CM023485">
    <property type="protein sequence ID" value="KAH6929560.1"/>
    <property type="molecule type" value="Genomic_DNA"/>
</dbReference>
<comment type="caution">
    <text evidence="1">The sequence shown here is derived from an EMBL/GenBank/DDBJ whole genome shotgun (WGS) entry which is preliminary data.</text>
</comment>
<reference evidence="1" key="1">
    <citation type="submission" date="2020-05" db="EMBL/GenBank/DDBJ databases">
        <title>Large-scale comparative analyses of tick genomes elucidate their genetic diversity and vector capacities.</title>
        <authorList>
            <person name="Jia N."/>
            <person name="Wang J."/>
            <person name="Shi W."/>
            <person name="Du L."/>
            <person name="Sun Y."/>
            <person name="Zhan W."/>
            <person name="Jiang J."/>
            <person name="Wang Q."/>
            <person name="Zhang B."/>
            <person name="Ji P."/>
            <person name="Sakyi L.B."/>
            <person name="Cui X."/>
            <person name="Yuan T."/>
            <person name="Jiang B."/>
            <person name="Yang W."/>
            <person name="Lam T.T.-Y."/>
            <person name="Chang Q."/>
            <person name="Ding S."/>
            <person name="Wang X."/>
            <person name="Zhu J."/>
            <person name="Ruan X."/>
            <person name="Zhao L."/>
            <person name="Wei J."/>
            <person name="Que T."/>
            <person name="Du C."/>
            <person name="Cheng J."/>
            <person name="Dai P."/>
            <person name="Han X."/>
            <person name="Huang E."/>
            <person name="Gao Y."/>
            <person name="Liu J."/>
            <person name="Shao H."/>
            <person name="Ye R."/>
            <person name="Li L."/>
            <person name="Wei W."/>
            <person name="Wang X."/>
            <person name="Wang C."/>
            <person name="Yang T."/>
            <person name="Huo Q."/>
            <person name="Li W."/>
            <person name="Guo W."/>
            <person name="Chen H."/>
            <person name="Zhou L."/>
            <person name="Ni X."/>
            <person name="Tian J."/>
            <person name="Zhou Y."/>
            <person name="Sheng Y."/>
            <person name="Liu T."/>
            <person name="Pan Y."/>
            <person name="Xia L."/>
            <person name="Li J."/>
            <person name="Zhao F."/>
            <person name="Cao W."/>
        </authorList>
    </citation>
    <scope>NUCLEOTIDE SEQUENCE</scope>
    <source>
        <strain evidence="1">Hyas-2018</strain>
    </source>
</reference>
<organism evidence="1 2">
    <name type="scientific">Hyalomma asiaticum</name>
    <name type="common">Tick</name>
    <dbReference type="NCBI Taxonomy" id="266040"/>
    <lineage>
        <taxon>Eukaryota</taxon>
        <taxon>Metazoa</taxon>
        <taxon>Ecdysozoa</taxon>
        <taxon>Arthropoda</taxon>
        <taxon>Chelicerata</taxon>
        <taxon>Arachnida</taxon>
        <taxon>Acari</taxon>
        <taxon>Parasitiformes</taxon>
        <taxon>Ixodida</taxon>
        <taxon>Ixodoidea</taxon>
        <taxon>Ixodidae</taxon>
        <taxon>Hyalomminae</taxon>
        <taxon>Hyalomma</taxon>
    </lineage>
</organism>
<name>A0ACB7S4B4_HYAAI</name>
<gene>
    <name evidence="1" type="ORF">HPB50_002768</name>
</gene>
<evidence type="ECO:0000313" key="2">
    <source>
        <dbReference type="Proteomes" id="UP000821845"/>
    </source>
</evidence>
<evidence type="ECO:0000313" key="1">
    <source>
        <dbReference type="EMBL" id="KAH6929560.1"/>
    </source>
</evidence>